<keyword evidence="3" id="KW-1185">Reference proteome</keyword>
<dbReference type="Proteomes" id="UP000326912">
    <property type="component" value="Unassembled WGS sequence"/>
</dbReference>
<dbReference type="EMBL" id="BKZW01000001">
    <property type="protein sequence ID" value="GER88951.1"/>
    <property type="molecule type" value="Genomic_DNA"/>
</dbReference>
<evidence type="ECO:0000313" key="2">
    <source>
        <dbReference type="EMBL" id="GER88951.1"/>
    </source>
</evidence>
<dbReference type="InterPro" id="IPR038765">
    <property type="entry name" value="Papain-like_cys_pep_sf"/>
</dbReference>
<name>A0A5J4KRA7_9CHLR</name>
<accession>A0A5J4KRA7</accession>
<gene>
    <name evidence="2" type="ORF">KDW_31130</name>
</gene>
<dbReference type="SUPFAM" id="SSF54001">
    <property type="entry name" value="Cysteine proteinases"/>
    <property type="match status" value="1"/>
</dbReference>
<dbReference type="InterPro" id="IPR007921">
    <property type="entry name" value="CHAP_dom"/>
</dbReference>
<feature type="domain" description="Peptidase C51" evidence="1">
    <location>
        <begin position="89"/>
        <end position="238"/>
    </location>
</feature>
<evidence type="ECO:0000259" key="1">
    <source>
        <dbReference type="PROSITE" id="PS50911"/>
    </source>
</evidence>
<organism evidence="2 3">
    <name type="scientific">Dictyobacter vulcani</name>
    <dbReference type="NCBI Taxonomy" id="2607529"/>
    <lineage>
        <taxon>Bacteria</taxon>
        <taxon>Bacillati</taxon>
        <taxon>Chloroflexota</taxon>
        <taxon>Ktedonobacteria</taxon>
        <taxon>Ktedonobacterales</taxon>
        <taxon>Dictyobacteraceae</taxon>
        <taxon>Dictyobacter</taxon>
    </lineage>
</organism>
<comment type="caution">
    <text evidence="2">The sequence shown here is derived from an EMBL/GenBank/DDBJ whole genome shotgun (WGS) entry which is preliminary data.</text>
</comment>
<proteinExistence type="predicted"/>
<reference evidence="2 3" key="1">
    <citation type="submission" date="2019-10" db="EMBL/GenBank/DDBJ databases">
        <title>Dictyobacter vulcani sp. nov., within the class Ktedonobacteria, isolated from soil of volcanic Mt. Zao.</title>
        <authorList>
            <person name="Zheng Y."/>
            <person name="Wang C.M."/>
            <person name="Sakai Y."/>
            <person name="Abe K."/>
            <person name="Yokota A."/>
            <person name="Yabe S."/>
        </authorList>
    </citation>
    <scope>NUCLEOTIDE SEQUENCE [LARGE SCALE GENOMIC DNA]</scope>
    <source>
        <strain evidence="2 3">W12</strain>
    </source>
</reference>
<dbReference type="PROSITE" id="PS50911">
    <property type="entry name" value="CHAP"/>
    <property type="match status" value="1"/>
</dbReference>
<protein>
    <recommendedName>
        <fullName evidence="1">Peptidase C51 domain-containing protein</fullName>
    </recommendedName>
</protein>
<dbReference type="AlphaFoldDB" id="A0A5J4KRA7"/>
<dbReference type="Gene3D" id="3.90.1720.10">
    <property type="entry name" value="endopeptidase domain like (from Nostoc punctiforme)"/>
    <property type="match status" value="1"/>
</dbReference>
<dbReference type="RefSeq" id="WP_151756784.1">
    <property type="nucleotide sequence ID" value="NZ_BKZW01000001.1"/>
</dbReference>
<evidence type="ECO:0000313" key="3">
    <source>
        <dbReference type="Proteomes" id="UP000326912"/>
    </source>
</evidence>
<dbReference type="Pfam" id="PF05257">
    <property type="entry name" value="CHAP"/>
    <property type="match status" value="1"/>
</dbReference>
<sequence length="242" mass="25996">MFRLVGLVLTSLLGVMSLLVLVVVILLAPFGAVLTNPVVGFGGGNLPYVSRSGVSGTEIAAGAQLLADHVYGPWANEYDTVNDPFMRSVAQFWIDSCGSNGVICSVAQSGNLQCVEFVTGALFLSGVRLPYVDDAIKFWPAYASQSGWKRVSVAQSYPQPGDMVIWQGGEFGHIAIVINVSLPSRQHDGLVTVAQGNGMGNRWDASHQSSPGNWYSMPLHANGTLDTWNGYRVLGYIRQDSK</sequence>